<dbReference type="EMBL" id="NHTK01005921">
    <property type="protein sequence ID" value="PPQ71287.1"/>
    <property type="molecule type" value="Genomic_DNA"/>
</dbReference>
<keyword evidence="2" id="KW-0326">Glycosidase</keyword>
<dbReference type="GO" id="GO:0004553">
    <property type="term" value="F:hydrolase activity, hydrolyzing O-glycosyl compounds"/>
    <property type="evidence" value="ECO:0007669"/>
    <property type="project" value="InterPro"/>
</dbReference>
<keyword evidence="1" id="KW-0378">Hydrolase</keyword>
<dbReference type="GO" id="GO:0005975">
    <property type="term" value="P:carbohydrate metabolic process"/>
    <property type="evidence" value="ECO:0007669"/>
    <property type="project" value="InterPro"/>
</dbReference>
<dbReference type="InParanoid" id="A0A409VYF9"/>
<feature type="region of interest" description="Disordered" evidence="4">
    <location>
        <begin position="287"/>
        <end position="348"/>
    </location>
</feature>
<dbReference type="Gene3D" id="2.60.120.200">
    <property type="match status" value="1"/>
</dbReference>
<gene>
    <name evidence="7" type="ORF">CVT24_012341</name>
</gene>
<dbReference type="SUPFAM" id="SSF49899">
    <property type="entry name" value="Concanavalin A-like lectins/glucanases"/>
    <property type="match status" value="1"/>
</dbReference>
<dbReference type="InterPro" id="IPR008264">
    <property type="entry name" value="Beta_glucanase"/>
</dbReference>
<proteinExistence type="predicted"/>
<comment type="caution">
    <text evidence="7">The sequence shown here is derived from an EMBL/GenBank/DDBJ whole genome shotgun (WGS) entry which is preliminary data.</text>
</comment>
<organism evidence="7 8">
    <name type="scientific">Panaeolus cyanescens</name>
    <dbReference type="NCBI Taxonomy" id="181874"/>
    <lineage>
        <taxon>Eukaryota</taxon>
        <taxon>Fungi</taxon>
        <taxon>Dikarya</taxon>
        <taxon>Basidiomycota</taxon>
        <taxon>Agaricomycotina</taxon>
        <taxon>Agaricomycetes</taxon>
        <taxon>Agaricomycetidae</taxon>
        <taxon>Agaricales</taxon>
        <taxon>Agaricineae</taxon>
        <taxon>Galeropsidaceae</taxon>
        <taxon>Panaeolus</taxon>
    </lineage>
</organism>
<feature type="signal peptide" evidence="5">
    <location>
        <begin position="1"/>
        <end position="25"/>
    </location>
</feature>
<dbReference type="STRING" id="181874.A0A409VYF9"/>
<evidence type="ECO:0000256" key="4">
    <source>
        <dbReference type="SAM" id="MobiDB-lite"/>
    </source>
</evidence>
<dbReference type="InterPro" id="IPR000757">
    <property type="entry name" value="Beta-glucanase-like"/>
</dbReference>
<feature type="compositionally biased region" description="Polar residues" evidence="4">
    <location>
        <begin position="326"/>
        <end position="335"/>
    </location>
</feature>
<evidence type="ECO:0000256" key="1">
    <source>
        <dbReference type="ARBA" id="ARBA00022801"/>
    </source>
</evidence>
<sequence>MNRKYQSPTCILLALLFTSTGQALGEVLDDSLLSRQTANSCLLGLPDMPGGFTERRQVDFSVAKAGDDAAGLLRTYGLSISNYPVASQPVTRDFRRENVRLGDGTLDLHVNAYSEADGTLYSAEVLTDDTFKYASVRTVLKSSRTPGVVQGNFFFLNDNQEIDFEILTSTINTATPCVPAGIWAVNQPLTPGQSSTSQPILLSFDPADDFHEYRVDWSANATTFYIDGEQRAVLTTNIPTEFGRWIWNAWSSGDPCWSNGPPQADSITQIRSIDIFTGYSDSAASCPGTPALITQSTSTSGPRSSQTSSSTRPTSSPPTVSGGGSATNTPITPNTDSDSDIPPPSSGALRRMFEPLSWVVLLPTMFLV</sequence>
<dbReference type="InterPro" id="IPR013320">
    <property type="entry name" value="ConA-like_dom_sf"/>
</dbReference>
<evidence type="ECO:0000256" key="3">
    <source>
        <dbReference type="PIRSR" id="PIRSR608264-1"/>
    </source>
</evidence>
<accession>A0A409VYF9</accession>
<feature type="domain" description="GH16" evidence="6">
    <location>
        <begin position="46"/>
        <end position="284"/>
    </location>
</feature>
<dbReference type="OrthoDB" id="25131at2759"/>
<evidence type="ECO:0000313" key="8">
    <source>
        <dbReference type="Proteomes" id="UP000284842"/>
    </source>
</evidence>
<dbReference type="Pfam" id="PF00722">
    <property type="entry name" value="Glyco_hydro_16"/>
    <property type="match status" value="1"/>
</dbReference>
<dbReference type="PANTHER" id="PTHR38121:SF2">
    <property type="entry name" value="ACYLTRANSFERASE 3 DOMAIN-CONTAINING PROTEIN"/>
    <property type="match status" value="1"/>
</dbReference>
<dbReference type="PRINTS" id="PR00737">
    <property type="entry name" value="GLHYDRLASE16"/>
</dbReference>
<keyword evidence="5" id="KW-0732">Signal</keyword>
<evidence type="ECO:0000259" key="6">
    <source>
        <dbReference type="PROSITE" id="PS51762"/>
    </source>
</evidence>
<dbReference type="Proteomes" id="UP000284842">
    <property type="component" value="Unassembled WGS sequence"/>
</dbReference>
<feature type="active site" description="Nucleophile" evidence="3">
    <location>
        <position position="161"/>
    </location>
</feature>
<dbReference type="AlphaFoldDB" id="A0A409VYF9"/>
<name>A0A409VYF9_9AGAR</name>
<feature type="chain" id="PRO_5019471466" description="GH16 domain-containing protein" evidence="5">
    <location>
        <begin position="26"/>
        <end position="368"/>
    </location>
</feature>
<reference evidence="7 8" key="1">
    <citation type="journal article" date="2018" name="Evol. Lett.">
        <title>Horizontal gene cluster transfer increased hallucinogenic mushroom diversity.</title>
        <authorList>
            <person name="Reynolds H.T."/>
            <person name="Vijayakumar V."/>
            <person name="Gluck-Thaler E."/>
            <person name="Korotkin H.B."/>
            <person name="Matheny P.B."/>
            <person name="Slot J.C."/>
        </authorList>
    </citation>
    <scope>NUCLEOTIDE SEQUENCE [LARGE SCALE GENOMIC DNA]</scope>
    <source>
        <strain evidence="7 8">2629</strain>
    </source>
</reference>
<feature type="compositionally biased region" description="Low complexity" evidence="4">
    <location>
        <begin position="294"/>
        <end position="320"/>
    </location>
</feature>
<feature type="active site" description="Proton donor" evidence="3">
    <location>
        <position position="165"/>
    </location>
</feature>
<protein>
    <recommendedName>
        <fullName evidence="6">GH16 domain-containing protein</fullName>
    </recommendedName>
</protein>
<evidence type="ECO:0000313" key="7">
    <source>
        <dbReference type="EMBL" id="PPQ71287.1"/>
    </source>
</evidence>
<dbReference type="PROSITE" id="PS51762">
    <property type="entry name" value="GH16_2"/>
    <property type="match status" value="1"/>
</dbReference>
<evidence type="ECO:0000256" key="2">
    <source>
        <dbReference type="ARBA" id="ARBA00023295"/>
    </source>
</evidence>
<dbReference type="PANTHER" id="PTHR38121">
    <property type="entry name" value="GH16 DOMAIN-CONTAINING PROTEIN"/>
    <property type="match status" value="1"/>
</dbReference>
<evidence type="ECO:0000256" key="5">
    <source>
        <dbReference type="SAM" id="SignalP"/>
    </source>
</evidence>
<dbReference type="CDD" id="cd00413">
    <property type="entry name" value="Glyco_hydrolase_16"/>
    <property type="match status" value="1"/>
</dbReference>
<keyword evidence="8" id="KW-1185">Reference proteome</keyword>